<dbReference type="Pfam" id="PF13649">
    <property type="entry name" value="Methyltransf_25"/>
    <property type="match status" value="1"/>
</dbReference>
<dbReference type="PANTHER" id="PTHR42912">
    <property type="entry name" value="METHYLTRANSFERASE"/>
    <property type="match status" value="1"/>
</dbReference>
<dbReference type="Gene3D" id="3.40.50.150">
    <property type="entry name" value="Vaccinia Virus protein VP39"/>
    <property type="match status" value="1"/>
</dbReference>
<dbReference type="SUPFAM" id="SSF53335">
    <property type="entry name" value="S-adenosyl-L-methionine-dependent methyltransferases"/>
    <property type="match status" value="1"/>
</dbReference>
<name>A0ABW2KQP8_9PROT</name>
<dbReference type="CDD" id="cd02440">
    <property type="entry name" value="AdoMet_MTases"/>
    <property type="match status" value="1"/>
</dbReference>
<sequence length="251" mass="27106">MTSRLSALPLPEDPALPEGTWARLSAAGFVRAGQAVLDLGTGTGGLARTLAAQGCTVTAVDPAPEALAEACRLAAAAGLEIRHAEARAEGTGLPEQSFDLVVAARAWGWFDRRLALTEAKRLLRPGGGLLILEYDRLPLNDNVVDCTEHLIRSFTPAWRGHGGSGTFPGWLREIGEAGLTGIETFSFDTVESYGHAAWVALTGQRMASGIMAGEKLRRLEDLLRMLLRDRFPQQPLRVPHRFWAVHARLPA</sequence>
<organism evidence="2 3">
    <name type="scientific">Rhodocista pekingensis</name>
    <dbReference type="NCBI Taxonomy" id="201185"/>
    <lineage>
        <taxon>Bacteria</taxon>
        <taxon>Pseudomonadati</taxon>
        <taxon>Pseudomonadota</taxon>
        <taxon>Alphaproteobacteria</taxon>
        <taxon>Rhodospirillales</taxon>
        <taxon>Azospirillaceae</taxon>
        <taxon>Rhodocista</taxon>
    </lineage>
</organism>
<dbReference type="EC" id="2.1.1.-" evidence="2"/>
<evidence type="ECO:0000259" key="1">
    <source>
        <dbReference type="Pfam" id="PF13649"/>
    </source>
</evidence>
<comment type="caution">
    <text evidence="2">The sequence shown here is derived from an EMBL/GenBank/DDBJ whole genome shotgun (WGS) entry which is preliminary data.</text>
</comment>
<accession>A0ABW2KQP8</accession>
<protein>
    <submittedName>
        <fullName evidence="2">Class I SAM-dependent methyltransferase</fullName>
        <ecNumber evidence="2">2.1.1.-</ecNumber>
    </submittedName>
</protein>
<keyword evidence="2" id="KW-0489">Methyltransferase</keyword>
<dbReference type="PANTHER" id="PTHR42912:SF83">
    <property type="entry name" value="METHYLTRANSFERASE TYPE 11 DOMAIN-CONTAINING PROTEIN"/>
    <property type="match status" value="1"/>
</dbReference>
<evidence type="ECO:0000313" key="2">
    <source>
        <dbReference type="EMBL" id="MFC7331764.1"/>
    </source>
</evidence>
<keyword evidence="2" id="KW-0808">Transferase</keyword>
<feature type="domain" description="Methyltransferase" evidence="1">
    <location>
        <begin position="36"/>
        <end position="127"/>
    </location>
</feature>
<dbReference type="RefSeq" id="WP_377355735.1">
    <property type="nucleotide sequence ID" value="NZ_JBHTCM010000004.1"/>
</dbReference>
<keyword evidence="3" id="KW-1185">Reference proteome</keyword>
<dbReference type="InterPro" id="IPR050508">
    <property type="entry name" value="Methyltransf_Superfamily"/>
</dbReference>
<dbReference type="InterPro" id="IPR041698">
    <property type="entry name" value="Methyltransf_25"/>
</dbReference>
<evidence type="ECO:0000313" key="3">
    <source>
        <dbReference type="Proteomes" id="UP001596456"/>
    </source>
</evidence>
<dbReference type="EMBL" id="JBHTCM010000004">
    <property type="protein sequence ID" value="MFC7331764.1"/>
    <property type="molecule type" value="Genomic_DNA"/>
</dbReference>
<proteinExistence type="predicted"/>
<dbReference type="InterPro" id="IPR029063">
    <property type="entry name" value="SAM-dependent_MTases_sf"/>
</dbReference>
<gene>
    <name evidence="2" type="ORF">ACFQPS_01185</name>
</gene>
<dbReference type="Proteomes" id="UP001596456">
    <property type="component" value="Unassembled WGS sequence"/>
</dbReference>
<dbReference type="GO" id="GO:0032259">
    <property type="term" value="P:methylation"/>
    <property type="evidence" value="ECO:0007669"/>
    <property type="project" value="UniProtKB-KW"/>
</dbReference>
<reference evidence="3" key="1">
    <citation type="journal article" date="2019" name="Int. J. Syst. Evol. Microbiol.">
        <title>The Global Catalogue of Microorganisms (GCM) 10K type strain sequencing project: providing services to taxonomists for standard genome sequencing and annotation.</title>
        <authorList>
            <consortium name="The Broad Institute Genomics Platform"/>
            <consortium name="The Broad Institute Genome Sequencing Center for Infectious Disease"/>
            <person name="Wu L."/>
            <person name="Ma J."/>
        </authorList>
    </citation>
    <scope>NUCLEOTIDE SEQUENCE [LARGE SCALE GENOMIC DNA]</scope>
    <source>
        <strain evidence="3">CGMCC 1.16275</strain>
    </source>
</reference>
<dbReference type="GO" id="GO:0008168">
    <property type="term" value="F:methyltransferase activity"/>
    <property type="evidence" value="ECO:0007669"/>
    <property type="project" value="UniProtKB-KW"/>
</dbReference>